<feature type="transmembrane region" description="Helical" evidence="7">
    <location>
        <begin position="449"/>
        <end position="470"/>
    </location>
</feature>
<dbReference type="InterPro" id="IPR020846">
    <property type="entry name" value="MFS_dom"/>
</dbReference>
<evidence type="ECO:0000259" key="8">
    <source>
        <dbReference type="PROSITE" id="PS50850"/>
    </source>
</evidence>
<feature type="transmembrane region" description="Helical" evidence="7">
    <location>
        <begin position="82"/>
        <end position="100"/>
    </location>
</feature>
<dbReference type="Gene3D" id="1.20.1250.20">
    <property type="entry name" value="MFS general substrate transporter like domains"/>
    <property type="match status" value="1"/>
</dbReference>
<evidence type="ECO:0000256" key="2">
    <source>
        <dbReference type="ARBA" id="ARBA00022448"/>
    </source>
</evidence>
<keyword evidence="2" id="KW-0813">Transport</keyword>
<comment type="subcellular location">
    <subcellularLocation>
        <location evidence="1">Cell membrane</location>
        <topology evidence="1">Multi-pass membrane protein</topology>
    </subcellularLocation>
</comment>
<dbReference type="Pfam" id="PF07690">
    <property type="entry name" value="MFS_1"/>
    <property type="match status" value="1"/>
</dbReference>
<evidence type="ECO:0000256" key="4">
    <source>
        <dbReference type="ARBA" id="ARBA00022692"/>
    </source>
</evidence>
<feature type="transmembrane region" description="Helical" evidence="7">
    <location>
        <begin position="170"/>
        <end position="190"/>
    </location>
</feature>
<dbReference type="InterPro" id="IPR011701">
    <property type="entry name" value="MFS"/>
</dbReference>
<organism evidence="9 10">
    <name type="scientific">Paenibacillus borealis</name>
    <dbReference type="NCBI Taxonomy" id="160799"/>
    <lineage>
        <taxon>Bacteria</taxon>
        <taxon>Bacillati</taxon>
        <taxon>Bacillota</taxon>
        <taxon>Bacilli</taxon>
        <taxon>Bacillales</taxon>
        <taxon>Paenibacillaceae</taxon>
        <taxon>Paenibacillus</taxon>
    </lineage>
</organism>
<feature type="transmembrane region" description="Helical" evidence="7">
    <location>
        <begin position="202"/>
        <end position="221"/>
    </location>
</feature>
<dbReference type="PRINTS" id="PR01036">
    <property type="entry name" value="TCRTETB"/>
</dbReference>
<feature type="transmembrane region" description="Helical" evidence="7">
    <location>
        <begin position="144"/>
        <end position="164"/>
    </location>
</feature>
<feature type="transmembrane region" description="Helical" evidence="7">
    <location>
        <begin position="336"/>
        <end position="355"/>
    </location>
</feature>
<feature type="transmembrane region" description="Helical" evidence="7">
    <location>
        <begin position="233"/>
        <end position="251"/>
    </location>
</feature>
<dbReference type="PROSITE" id="PS50850">
    <property type="entry name" value="MFS"/>
    <property type="match status" value="1"/>
</dbReference>
<comment type="caution">
    <text evidence="9">The sequence shown here is derived from an EMBL/GenBank/DDBJ whole genome shotgun (WGS) entry which is preliminary data.</text>
</comment>
<feature type="domain" description="Major facilitator superfamily (MFS) profile" evidence="8">
    <location>
        <begin position="17"/>
        <end position="475"/>
    </location>
</feature>
<keyword evidence="3" id="KW-1003">Cell membrane</keyword>
<gene>
    <name evidence="9" type="ORF">BSK56_03140</name>
</gene>
<dbReference type="SUPFAM" id="SSF103473">
    <property type="entry name" value="MFS general substrate transporter"/>
    <property type="match status" value="1"/>
</dbReference>
<dbReference type="NCBIfam" id="TIGR00711">
    <property type="entry name" value="efflux_EmrB"/>
    <property type="match status" value="1"/>
</dbReference>
<keyword evidence="4 7" id="KW-0812">Transmembrane</keyword>
<feature type="transmembrane region" description="Helical" evidence="7">
    <location>
        <begin position="12"/>
        <end position="35"/>
    </location>
</feature>
<evidence type="ECO:0000256" key="1">
    <source>
        <dbReference type="ARBA" id="ARBA00004651"/>
    </source>
</evidence>
<feature type="transmembrane region" description="Helical" evidence="7">
    <location>
        <begin position="408"/>
        <end position="429"/>
    </location>
</feature>
<dbReference type="PANTHER" id="PTHR42718">
    <property type="entry name" value="MAJOR FACILITATOR SUPERFAMILY MULTIDRUG TRANSPORTER MFSC"/>
    <property type="match status" value="1"/>
</dbReference>
<evidence type="ECO:0000256" key="6">
    <source>
        <dbReference type="ARBA" id="ARBA00023136"/>
    </source>
</evidence>
<dbReference type="CDD" id="cd17503">
    <property type="entry name" value="MFS_LmrB_MDR_like"/>
    <property type="match status" value="1"/>
</dbReference>
<evidence type="ECO:0000313" key="9">
    <source>
        <dbReference type="EMBL" id="OMD52555.1"/>
    </source>
</evidence>
<evidence type="ECO:0000256" key="7">
    <source>
        <dbReference type="SAM" id="Phobius"/>
    </source>
</evidence>
<feature type="transmembrane region" description="Helical" evidence="7">
    <location>
        <begin position="302"/>
        <end position="324"/>
    </location>
</feature>
<protein>
    <submittedName>
        <fullName evidence="9">MFS transporter</fullName>
    </submittedName>
</protein>
<feature type="transmembrane region" description="Helical" evidence="7">
    <location>
        <begin position="55"/>
        <end position="75"/>
    </location>
</feature>
<feature type="transmembrane region" description="Helical" evidence="7">
    <location>
        <begin position="112"/>
        <end position="132"/>
    </location>
</feature>
<accession>A0ABX3HQD8</accession>
<evidence type="ECO:0000256" key="5">
    <source>
        <dbReference type="ARBA" id="ARBA00022989"/>
    </source>
</evidence>
<dbReference type="InterPro" id="IPR004638">
    <property type="entry name" value="EmrB-like"/>
</dbReference>
<sequence length="484" mass="52193">MQGKKQTPERKFKTIPILVSLLLAGFIGMFSETALNVALTDLMQVLNITPTTAQWLTTAYLLTLGILVPISGLLLQWFTTRQLFIAAVSFSILGTFLAAISPSFEFLLTARVVQAMGTALLLPLMFNTILLIIPAEKRGGAMGLIGLVIMVAPAIGPTIAGLLIESLSWHWIFWLSLPFLVAALIFGILFMQNVSEVTKPKIDALSILLSSLGFGGIVYGFSSAGEEAGWGSPKVIIAIAIGVVALVLFAVRQLTMKQPMINLRAFKYPMFTVGVLMVFICMMVILSSMLILPMYLQQGQGYTAFKAGLLLLPGGIINGLMSPIMGRLFDKYGPKWLVIPGLVIVAVSLWFFSSITPTSTVVFVIVLHSALMIGISMIMMPAQTNGINQLPLQYYPDGTAIMNTLQQVAGAIGTALAVSIMTAGSKSFMKTVTNPADPINIVPAFTHGVQNAFIFGMIMAIVGLVVAFFLKRVIVQHKAQGMMH</sequence>
<dbReference type="RefSeq" id="WP_038599661.1">
    <property type="nucleotide sequence ID" value="NZ_MPTB01000003.1"/>
</dbReference>
<feature type="transmembrane region" description="Helical" evidence="7">
    <location>
        <begin position="271"/>
        <end position="296"/>
    </location>
</feature>
<keyword evidence="5 7" id="KW-1133">Transmembrane helix</keyword>
<keyword evidence="10" id="KW-1185">Reference proteome</keyword>
<dbReference type="EMBL" id="MPTB01000003">
    <property type="protein sequence ID" value="OMD52555.1"/>
    <property type="molecule type" value="Genomic_DNA"/>
</dbReference>
<proteinExistence type="predicted"/>
<dbReference type="Proteomes" id="UP000187412">
    <property type="component" value="Unassembled WGS sequence"/>
</dbReference>
<dbReference type="InterPro" id="IPR036259">
    <property type="entry name" value="MFS_trans_sf"/>
</dbReference>
<name>A0ABX3HQD8_PAEBO</name>
<reference evidence="9 10" key="1">
    <citation type="submission" date="2016-10" db="EMBL/GenBank/DDBJ databases">
        <title>Paenibacillus species isolates.</title>
        <authorList>
            <person name="Beno S.M."/>
        </authorList>
    </citation>
    <scope>NUCLEOTIDE SEQUENCE [LARGE SCALE GENOMIC DNA]</scope>
    <source>
        <strain evidence="9 10">FSL H7-0744</strain>
    </source>
</reference>
<keyword evidence="6 7" id="KW-0472">Membrane</keyword>
<dbReference type="PANTHER" id="PTHR42718:SF43">
    <property type="entry name" value="LINCOMYCIN RESISTANCE PROTEIN LMRB"/>
    <property type="match status" value="1"/>
</dbReference>
<feature type="transmembrane region" description="Helical" evidence="7">
    <location>
        <begin position="361"/>
        <end position="380"/>
    </location>
</feature>
<dbReference type="Gene3D" id="1.20.1720.10">
    <property type="entry name" value="Multidrug resistance protein D"/>
    <property type="match status" value="1"/>
</dbReference>
<evidence type="ECO:0000313" key="10">
    <source>
        <dbReference type="Proteomes" id="UP000187412"/>
    </source>
</evidence>
<evidence type="ECO:0000256" key="3">
    <source>
        <dbReference type="ARBA" id="ARBA00022475"/>
    </source>
</evidence>